<protein>
    <submittedName>
        <fullName evidence="4">Leader peptidase (Prepilin peptidase) / N-methyltransferase</fullName>
    </submittedName>
</protein>
<dbReference type="GO" id="GO:0032259">
    <property type="term" value="P:methylation"/>
    <property type="evidence" value="ECO:0007669"/>
    <property type="project" value="UniProtKB-KW"/>
</dbReference>
<keyword evidence="2" id="KW-1133">Transmembrane helix</keyword>
<keyword evidence="2" id="KW-0812">Transmembrane</keyword>
<dbReference type="PANTHER" id="PTHR30487">
    <property type="entry name" value="TYPE 4 PREPILIN-LIKE PROTEINS LEADER PEPTIDE-PROCESSING ENZYME"/>
    <property type="match status" value="1"/>
</dbReference>
<dbReference type="Gene3D" id="1.20.120.1220">
    <property type="match status" value="1"/>
</dbReference>
<dbReference type="STRING" id="686624.SAMN04488242_2628"/>
<dbReference type="EMBL" id="FNGP01000005">
    <property type="protein sequence ID" value="SDL73522.1"/>
    <property type="molecule type" value="Genomic_DNA"/>
</dbReference>
<feature type="transmembrane region" description="Helical" evidence="2">
    <location>
        <begin position="114"/>
        <end position="138"/>
    </location>
</feature>
<feature type="transmembrane region" description="Helical" evidence="2">
    <location>
        <begin position="185"/>
        <end position="202"/>
    </location>
</feature>
<evidence type="ECO:0000313" key="5">
    <source>
        <dbReference type="Proteomes" id="UP000199475"/>
    </source>
</evidence>
<sequence length="203" mass="21199">MIGVDLLILLLTALACALVAAAVTPLLRRELTSRGWVAWLHVPLAAAAGAGAAALAETTPELVAFAAAGTVIALLMVVDLLEHRLPDRLVAPAWLALVLPLTFTGDWNGLGRALLASVTCLVVYFALAWISPAGMGLGDVKFAAVVGTFLGWFGWSHVLWGTLLAFALNAVVSLLALIRGRRGSELPFGPLMVVGAILAVTFR</sequence>
<name>A0A1G9MGY0_9ACTN</name>
<comment type="similarity">
    <text evidence="1">Belongs to the peptidase A24 family.</text>
</comment>
<dbReference type="GO" id="GO:0005886">
    <property type="term" value="C:plasma membrane"/>
    <property type="evidence" value="ECO:0007669"/>
    <property type="project" value="TreeGrafter"/>
</dbReference>
<dbReference type="GO" id="GO:0004190">
    <property type="term" value="F:aspartic-type endopeptidase activity"/>
    <property type="evidence" value="ECO:0007669"/>
    <property type="project" value="InterPro"/>
</dbReference>
<evidence type="ECO:0000259" key="3">
    <source>
        <dbReference type="Pfam" id="PF01478"/>
    </source>
</evidence>
<proteinExistence type="inferred from homology"/>
<keyword evidence="4" id="KW-0489">Methyltransferase</keyword>
<feature type="transmembrane region" description="Helical" evidence="2">
    <location>
        <begin position="158"/>
        <end position="178"/>
    </location>
</feature>
<feature type="domain" description="Prepilin type IV endopeptidase peptidase" evidence="3">
    <location>
        <begin position="70"/>
        <end position="171"/>
    </location>
</feature>
<dbReference type="Pfam" id="PF01478">
    <property type="entry name" value="Peptidase_A24"/>
    <property type="match status" value="1"/>
</dbReference>
<dbReference type="PANTHER" id="PTHR30487:SF0">
    <property type="entry name" value="PREPILIN LEADER PEPTIDASE_N-METHYLTRANSFERASE-RELATED"/>
    <property type="match status" value="1"/>
</dbReference>
<dbReference type="GO" id="GO:0008168">
    <property type="term" value="F:methyltransferase activity"/>
    <property type="evidence" value="ECO:0007669"/>
    <property type="project" value="UniProtKB-KW"/>
</dbReference>
<dbReference type="Proteomes" id="UP000199475">
    <property type="component" value="Unassembled WGS sequence"/>
</dbReference>
<feature type="transmembrane region" description="Helical" evidence="2">
    <location>
        <begin position="62"/>
        <end position="83"/>
    </location>
</feature>
<dbReference type="GO" id="GO:0006465">
    <property type="term" value="P:signal peptide processing"/>
    <property type="evidence" value="ECO:0007669"/>
    <property type="project" value="TreeGrafter"/>
</dbReference>
<evidence type="ECO:0000256" key="1">
    <source>
        <dbReference type="ARBA" id="ARBA00005801"/>
    </source>
</evidence>
<feature type="transmembrane region" description="Helical" evidence="2">
    <location>
        <begin position="89"/>
        <end position="107"/>
    </location>
</feature>
<organism evidence="4 5">
    <name type="scientific">Tessaracoccus oleiagri</name>
    <dbReference type="NCBI Taxonomy" id="686624"/>
    <lineage>
        <taxon>Bacteria</taxon>
        <taxon>Bacillati</taxon>
        <taxon>Actinomycetota</taxon>
        <taxon>Actinomycetes</taxon>
        <taxon>Propionibacteriales</taxon>
        <taxon>Propionibacteriaceae</taxon>
        <taxon>Tessaracoccus</taxon>
    </lineage>
</organism>
<reference evidence="4 5" key="1">
    <citation type="submission" date="2016-10" db="EMBL/GenBank/DDBJ databases">
        <authorList>
            <person name="de Groot N.N."/>
        </authorList>
    </citation>
    <scope>NUCLEOTIDE SEQUENCE [LARGE SCALE GENOMIC DNA]</scope>
    <source>
        <strain evidence="4 5">CGMCC 1.9159</strain>
    </source>
</reference>
<dbReference type="InterPro" id="IPR000045">
    <property type="entry name" value="Prepilin_IV_endopep_pep"/>
</dbReference>
<gene>
    <name evidence="4" type="ORF">SAMN04488242_2628</name>
</gene>
<evidence type="ECO:0000256" key="2">
    <source>
        <dbReference type="SAM" id="Phobius"/>
    </source>
</evidence>
<dbReference type="InterPro" id="IPR050882">
    <property type="entry name" value="Prepilin_peptidase/N-MTase"/>
</dbReference>
<feature type="transmembrane region" description="Helical" evidence="2">
    <location>
        <begin position="37"/>
        <end position="55"/>
    </location>
</feature>
<evidence type="ECO:0000313" key="4">
    <source>
        <dbReference type="EMBL" id="SDL73522.1"/>
    </source>
</evidence>
<accession>A0A1G9MGY0</accession>
<keyword evidence="2" id="KW-0472">Membrane</keyword>
<keyword evidence="5" id="KW-1185">Reference proteome</keyword>
<keyword evidence="4" id="KW-0808">Transferase</keyword>
<dbReference type="AlphaFoldDB" id="A0A1G9MGY0"/>